<dbReference type="KEGG" id="kvl:KVU_0154"/>
<evidence type="ECO:0000259" key="8">
    <source>
        <dbReference type="Pfam" id="PF11967"/>
    </source>
</evidence>
<dbReference type="InterPro" id="IPR037278">
    <property type="entry name" value="ARFGAP/RecO"/>
</dbReference>
<organism evidence="9 10">
    <name type="scientific">Ketogulonicigenium vulgare (strain WSH-001)</name>
    <dbReference type="NCBI Taxonomy" id="759362"/>
    <lineage>
        <taxon>Bacteria</taxon>
        <taxon>Pseudomonadati</taxon>
        <taxon>Pseudomonadota</taxon>
        <taxon>Alphaproteobacteria</taxon>
        <taxon>Rhodobacterales</taxon>
        <taxon>Roseobacteraceae</taxon>
        <taxon>Ketogulonicigenium</taxon>
    </lineage>
</organism>
<name>F9Y8I5_KETVW</name>
<protein>
    <recommendedName>
        <fullName evidence="2 7">DNA repair protein RecO</fullName>
    </recommendedName>
    <alternativeName>
        <fullName evidence="6 7">Recombination protein O</fullName>
    </alternativeName>
</protein>
<reference evidence="9 10" key="1">
    <citation type="journal article" date="2011" name="J. Bacteriol.">
        <title>Complete genome sequence of the industrial strain Ketogulonicigenium vulgare WSH-001.</title>
        <authorList>
            <person name="Liu L."/>
            <person name="Li Y."/>
            <person name="Zhang J."/>
            <person name="Zhou Z."/>
            <person name="Liu J."/>
            <person name="Li X."/>
            <person name="Zhou J."/>
            <person name="Du G."/>
            <person name="Wang L."/>
            <person name="Chen J."/>
        </authorList>
    </citation>
    <scope>NUCLEOTIDE SEQUENCE [LARGE SCALE GENOMIC DNA]</scope>
    <source>
        <strain evidence="9 10">WSH-001</strain>
    </source>
</reference>
<evidence type="ECO:0000256" key="2">
    <source>
        <dbReference type="ARBA" id="ARBA00021310"/>
    </source>
</evidence>
<dbReference type="SUPFAM" id="SSF57863">
    <property type="entry name" value="ArfGap/RecO-like zinc finger"/>
    <property type="match status" value="1"/>
</dbReference>
<proteinExistence type="inferred from homology"/>
<keyword evidence="4 7" id="KW-0233">DNA recombination</keyword>
<evidence type="ECO:0000256" key="4">
    <source>
        <dbReference type="ARBA" id="ARBA00023172"/>
    </source>
</evidence>
<dbReference type="PANTHER" id="PTHR33991">
    <property type="entry name" value="DNA REPAIR PROTEIN RECO"/>
    <property type="match status" value="1"/>
</dbReference>
<sequence>MIDWQDEGILLTTHRHGEAGVIAQVFTQERGKISGLVRGGAGSRMQPVLIPGNQLSLRWRARLDDHLGSLQPELIRSRAGFLMQDRLSLAAGAAVTALLAATMPERVPHTAFYAQSTALLDLVGVEDWQSLWPLAYLQWEMVLLREGGFGLDLTTCAVTGAADDLCYVSPKSGRAVSKSGAGAWAERLLPLPAVMRGEGDADTSDILQALATTEWFLLHRLHDGAALPAARARLIEAIARL</sequence>
<dbReference type="InterPro" id="IPR022572">
    <property type="entry name" value="DNA_rep/recomb_RecO_N"/>
</dbReference>
<evidence type="ECO:0000256" key="7">
    <source>
        <dbReference type="HAMAP-Rule" id="MF_00201"/>
    </source>
</evidence>
<dbReference type="InterPro" id="IPR042242">
    <property type="entry name" value="RecO_C"/>
</dbReference>
<evidence type="ECO:0000256" key="3">
    <source>
        <dbReference type="ARBA" id="ARBA00022763"/>
    </source>
</evidence>
<evidence type="ECO:0000256" key="1">
    <source>
        <dbReference type="ARBA" id="ARBA00007452"/>
    </source>
</evidence>
<dbReference type="HOGENOM" id="CLU_086029_0_0_5"/>
<comment type="similarity">
    <text evidence="1 7">Belongs to the RecO family.</text>
</comment>
<dbReference type="EMBL" id="CP002018">
    <property type="protein sequence ID" value="AEM39994.1"/>
    <property type="molecule type" value="Genomic_DNA"/>
</dbReference>
<dbReference type="InterPro" id="IPR003717">
    <property type="entry name" value="RecO"/>
</dbReference>
<evidence type="ECO:0000313" key="9">
    <source>
        <dbReference type="EMBL" id="AEM39994.1"/>
    </source>
</evidence>
<dbReference type="OrthoDB" id="9804792at2"/>
<accession>F9Y8I5</accession>
<dbReference type="AlphaFoldDB" id="F9Y8I5"/>
<keyword evidence="10" id="KW-1185">Reference proteome</keyword>
<dbReference type="eggNOG" id="COG1381">
    <property type="taxonomic scope" value="Bacteria"/>
</dbReference>
<dbReference type="RefSeq" id="WP_013383412.1">
    <property type="nucleotide sequence ID" value="NC_017384.1"/>
</dbReference>
<evidence type="ECO:0000256" key="5">
    <source>
        <dbReference type="ARBA" id="ARBA00023204"/>
    </source>
</evidence>
<dbReference type="HAMAP" id="MF_00201">
    <property type="entry name" value="RecO"/>
    <property type="match status" value="1"/>
</dbReference>
<feature type="domain" description="DNA replication/recombination mediator RecO N-terminal" evidence="8">
    <location>
        <begin position="1"/>
        <end position="77"/>
    </location>
</feature>
<evidence type="ECO:0000256" key="6">
    <source>
        <dbReference type="ARBA" id="ARBA00033409"/>
    </source>
</evidence>
<dbReference type="PATRIC" id="fig|759362.5.peg.166"/>
<evidence type="ECO:0000313" key="10">
    <source>
        <dbReference type="Proteomes" id="UP000000692"/>
    </source>
</evidence>
<dbReference type="GO" id="GO:0043590">
    <property type="term" value="C:bacterial nucleoid"/>
    <property type="evidence" value="ECO:0007669"/>
    <property type="project" value="TreeGrafter"/>
</dbReference>
<dbReference type="Proteomes" id="UP000000692">
    <property type="component" value="Chromosome"/>
</dbReference>
<dbReference type="Gene3D" id="1.20.1440.120">
    <property type="entry name" value="Recombination protein O, C-terminal domain"/>
    <property type="match status" value="1"/>
</dbReference>
<comment type="function">
    <text evidence="7">Involved in DNA repair and RecF pathway recombination.</text>
</comment>
<keyword evidence="3 7" id="KW-0227">DNA damage</keyword>
<keyword evidence="5 7" id="KW-0234">DNA repair</keyword>
<dbReference type="SUPFAM" id="SSF50249">
    <property type="entry name" value="Nucleic acid-binding proteins"/>
    <property type="match status" value="1"/>
</dbReference>
<dbReference type="PANTHER" id="PTHR33991:SF1">
    <property type="entry name" value="DNA REPAIR PROTEIN RECO"/>
    <property type="match status" value="1"/>
</dbReference>
<dbReference type="Pfam" id="PF11967">
    <property type="entry name" value="RecO_N"/>
    <property type="match status" value="1"/>
</dbReference>
<dbReference type="InterPro" id="IPR012340">
    <property type="entry name" value="NA-bd_OB-fold"/>
</dbReference>
<dbReference type="Gene3D" id="2.40.50.140">
    <property type="entry name" value="Nucleic acid-binding proteins"/>
    <property type="match status" value="1"/>
</dbReference>
<dbReference type="GO" id="GO:0006310">
    <property type="term" value="P:DNA recombination"/>
    <property type="evidence" value="ECO:0007669"/>
    <property type="project" value="UniProtKB-UniRule"/>
</dbReference>
<dbReference type="NCBIfam" id="TIGR00613">
    <property type="entry name" value="reco"/>
    <property type="match status" value="1"/>
</dbReference>
<dbReference type="GO" id="GO:0006302">
    <property type="term" value="P:double-strand break repair"/>
    <property type="evidence" value="ECO:0007669"/>
    <property type="project" value="TreeGrafter"/>
</dbReference>
<gene>
    <name evidence="7 9" type="primary">recO</name>
    <name evidence="9" type="ordered locus">KVU_0154</name>
</gene>
<dbReference type="Pfam" id="PF02565">
    <property type="entry name" value="RecO_C"/>
    <property type="match status" value="1"/>
</dbReference>